<comment type="caution">
    <text evidence="3">The sequence shown here is derived from an EMBL/GenBank/DDBJ whole genome shotgun (WGS) entry which is preliminary data.</text>
</comment>
<evidence type="ECO:0000256" key="1">
    <source>
        <dbReference type="ARBA" id="ARBA00008668"/>
    </source>
</evidence>
<dbReference type="AlphaFoldDB" id="A0A2G9HMT1"/>
<dbReference type="SUPFAM" id="SSF52266">
    <property type="entry name" value="SGNH hydrolase"/>
    <property type="match status" value="1"/>
</dbReference>
<dbReference type="InterPro" id="IPR036514">
    <property type="entry name" value="SGNH_hydro_sf"/>
</dbReference>
<dbReference type="Gene3D" id="3.40.50.1110">
    <property type="entry name" value="SGNH hydrolase"/>
    <property type="match status" value="1"/>
</dbReference>
<dbReference type="STRING" id="429701.A0A2G9HMT1"/>
<reference evidence="4" key="1">
    <citation type="journal article" date="2018" name="Gigascience">
        <title>Genome assembly of the Pink Ipe (Handroanthus impetiginosus, Bignoniaceae), a highly valued, ecologically keystone Neotropical timber forest tree.</title>
        <authorList>
            <person name="Silva-Junior O.B."/>
            <person name="Grattapaglia D."/>
            <person name="Novaes E."/>
            <person name="Collevatti R.G."/>
        </authorList>
    </citation>
    <scope>NUCLEOTIDE SEQUENCE [LARGE SCALE GENOMIC DNA]</scope>
    <source>
        <strain evidence="4">cv. UFG-1</strain>
    </source>
</reference>
<keyword evidence="3" id="KW-0378">Hydrolase</keyword>
<dbReference type="InterPro" id="IPR001087">
    <property type="entry name" value="GDSL"/>
</dbReference>
<dbReference type="Pfam" id="PF00657">
    <property type="entry name" value="Lipase_GDSL"/>
    <property type="match status" value="1"/>
</dbReference>
<name>A0A2G9HMT1_9LAMI</name>
<dbReference type="EMBL" id="NKXS01001390">
    <property type="protein sequence ID" value="PIN18839.1"/>
    <property type="molecule type" value="Genomic_DNA"/>
</dbReference>
<gene>
    <name evidence="3" type="ORF">CDL12_08468</name>
</gene>
<dbReference type="OrthoDB" id="1600564at2759"/>
<sequence>MIVMGMIGANDYNYPLMRGKAGPRTIQSYGPTVVANMGSTIKELIKLGAETILVPGNTPIGCNPSYLTQFKNISTKKDYDSATGCLYWLNKLAIYHNELLQKELTCLQTLHPHVHIIYVDYYKAILRFYLSPLQFDSQRCGHPEATCCDDPSMFISWDGWHLTEAAYRIIAQDLLQGRYTNPPFKDICPSITKSSLAAQIYKY</sequence>
<dbReference type="GO" id="GO:0050285">
    <property type="term" value="F:sinapine esterase activity"/>
    <property type="evidence" value="ECO:0007669"/>
    <property type="project" value="UniProtKB-EC"/>
</dbReference>
<evidence type="ECO:0000313" key="4">
    <source>
        <dbReference type="Proteomes" id="UP000231279"/>
    </source>
</evidence>
<keyword evidence="2" id="KW-0325">Glycoprotein</keyword>
<keyword evidence="4" id="KW-1185">Reference proteome</keyword>
<organism evidence="3 4">
    <name type="scientific">Handroanthus impetiginosus</name>
    <dbReference type="NCBI Taxonomy" id="429701"/>
    <lineage>
        <taxon>Eukaryota</taxon>
        <taxon>Viridiplantae</taxon>
        <taxon>Streptophyta</taxon>
        <taxon>Embryophyta</taxon>
        <taxon>Tracheophyta</taxon>
        <taxon>Spermatophyta</taxon>
        <taxon>Magnoliopsida</taxon>
        <taxon>eudicotyledons</taxon>
        <taxon>Gunneridae</taxon>
        <taxon>Pentapetalae</taxon>
        <taxon>asterids</taxon>
        <taxon>lamiids</taxon>
        <taxon>Lamiales</taxon>
        <taxon>Bignoniaceae</taxon>
        <taxon>Crescentiina</taxon>
        <taxon>Tabebuia alliance</taxon>
        <taxon>Handroanthus</taxon>
    </lineage>
</organism>
<dbReference type="Proteomes" id="UP000231279">
    <property type="component" value="Unassembled WGS sequence"/>
</dbReference>
<dbReference type="PANTHER" id="PTHR22835">
    <property type="entry name" value="ZINC FINGER FYVE DOMAIN CONTAINING PROTEIN"/>
    <property type="match status" value="1"/>
</dbReference>
<evidence type="ECO:0000313" key="3">
    <source>
        <dbReference type="EMBL" id="PIN18839.1"/>
    </source>
</evidence>
<proteinExistence type="inferred from homology"/>
<accession>A0A2G9HMT1</accession>
<comment type="similarity">
    <text evidence="1">Belongs to the 'GDSL' lipolytic enzyme family.</text>
</comment>
<evidence type="ECO:0000256" key="2">
    <source>
        <dbReference type="ARBA" id="ARBA00023180"/>
    </source>
</evidence>
<protein>
    <submittedName>
        <fullName evidence="3">Sinapine esterase</fullName>
        <ecNumber evidence="3">3.1.1.49</ecNumber>
    </submittedName>
</protein>
<dbReference type="PANTHER" id="PTHR22835:SF683">
    <property type="entry name" value="OS05G0506800 PROTEIN"/>
    <property type="match status" value="1"/>
</dbReference>
<dbReference type="EC" id="3.1.1.49" evidence="3"/>